<dbReference type="Gene3D" id="3.40.190.290">
    <property type="match status" value="1"/>
</dbReference>
<evidence type="ECO:0000313" key="6">
    <source>
        <dbReference type="EMBL" id="MBB4005375.1"/>
    </source>
</evidence>
<evidence type="ECO:0000256" key="2">
    <source>
        <dbReference type="ARBA" id="ARBA00023015"/>
    </source>
</evidence>
<evidence type="ECO:0000256" key="1">
    <source>
        <dbReference type="ARBA" id="ARBA00009437"/>
    </source>
</evidence>
<dbReference type="InterPro" id="IPR058163">
    <property type="entry name" value="LysR-type_TF_proteobact-type"/>
</dbReference>
<evidence type="ECO:0000313" key="7">
    <source>
        <dbReference type="Proteomes" id="UP000588647"/>
    </source>
</evidence>
<dbReference type="GO" id="GO:0003700">
    <property type="term" value="F:DNA-binding transcription factor activity"/>
    <property type="evidence" value="ECO:0007669"/>
    <property type="project" value="InterPro"/>
</dbReference>
<gene>
    <name evidence="6" type="ORF">GGR03_004474</name>
</gene>
<dbReference type="Proteomes" id="UP000588647">
    <property type="component" value="Unassembled WGS sequence"/>
</dbReference>
<sequence>MTPVEFAELRAFSLVAEERSFRRAAKRLGLSPSALSRTIRSLEERLGVRLLNRTTRSVAPTEAGQGLYARIEPTLAEMDAALRETGAFQAQAKGLVRINLPSIAARLVVMPRLGAFAAAFPGVELDLVIDNEITDIVAKGFDAGVRIGGQVHRDMLAVRLTPDLRTAVVGSPAYFAAHPSPVTPQDLSRNRCLSYRWGGSGALLPWRFAGDGRRAATVMTGNVLTTNDTDLLIAGALQGMGLAFLLEDFVAPHLERGELVRVLAGHDEPLPGFHLYYSSRTRMPAALRAFIDFMKLVAYPGSNGTGNGGGRQSQTTSPNP</sequence>
<dbReference type="PANTHER" id="PTHR30537:SF1">
    <property type="entry name" value="HTH-TYPE TRANSCRIPTIONAL REGULATOR PGRR"/>
    <property type="match status" value="1"/>
</dbReference>
<keyword evidence="7" id="KW-1185">Reference proteome</keyword>
<dbReference type="GO" id="GO:0043565">
    <property type="term" value="F:sequence-specific DNA binding"/>
    <property type="evidence" value="ECO:0007669"/>
    <property type="project" value="TreeGrafter"/>
</dbReference>
<accession>A0A7W6MRS9</accession>
<dbReference type="PROSITE" id="PS50931">
    <property type="entry name" value="HTH_LYSR"/>
    <property type="match status" value="1"/>
</dbReference>
<protein>
    <submittedName>
        <fullName evidence="6">DNA-binding transcriptional LysR family regulator</fullName>
    </submittedName>
</protein>
<dbReference type="SUPFAM" id="SSF53850">
    <property type="entry name" value="Periplasmic binding protein-like II"/>
    <property type="match status" value="1"/>
</dbReference>
<keyword evidence="4" id="KW-0804">Transcription</keyword>
<evidence type="ECO:0000256" key="4">
    <source>
        <dbReference type="ARBA" id="ARBA00023163"/>
    </source>
</evidence>
<comment type="caution">
    <text evidence="6">The sequence shown here is derived from an EMBL/GenBank/DDBJ whole genome shotgun (WGS) entry which is preliminary data.</text>
</comment>
<proteinExistence type="inferred from homology"/>
<name>A0A7W6MRS9_9HYPH</name>
<dbReference type="GO" id="GO:0006351">
    <property type="term" value="P:DNA-templated transcription"/>
    <property type="evidence" value="ECO:0007669"/>
    <property type="project" value="TreeGrafter"/>
</dbReference>
<dbReference type="FunFam" id="1.10.10.10:FF:000001">
    <property type="entry name" value="LysR family transcriptional regulator"/>
    <property type="match status" value="1"/>
</dbReference>
<dbReference type="AlphaFoldDB" id="A0A7W6MRS9"/>
<dbReference type="InterPro" id="IPR000847">
    <property type="entry name" value="LysR_HTH_N"/>
</dbReference>
<dbReference type="EMBL" id="JACIEM010000006">
    <property type="protein sequence ID" value="MBB4005375.1"/>
    <property type="molecule type" value="Genomic_DNA"/>
</dbReference>
<dbReference type="CDD" id="cd08474">
    <property type="entry name" value="PBP2_CrgA_like_5"/>
    <property type="match status" value="1"/>
</dbReference>
<dbReference type="InterPro" id="IPR036390">
    <property type="entry name" value="WH_DNA-bd_sf"/>
</dbReference>
<keyword evidence="2" id="KW-0805">Transcription regulation</keyword>
<evidence type="ECO:0000256" key="3">
    <source>
        <dbReference type="ARBA" id="ARBA00023125"/>
    </source>
</evidence>
<dbReference type="RefSeq" id="WP_183210939.1">
    <property type="nucleotide sequence ID" value="NZ_JAAAMM010000006.1"/>
</dbReference>
<dbReference type="PANTHER" id="PTHR30537">
    <property type="entry name" value="HTH-TYPE TRANSCRIPTIONAL REGULATOR"/>
    <property type="match status" value="1"/>
</dbReference>
<dbReference type="Gene3D" id="1.10.10.10">
    <property type="entry name" value="Winged helix-like DNA-binding domain superfamily/Winged helix DNA-binding domain"/>
    <property type="match status" value="1"/>
</dbReference>
<dbReference type="Pfam" id="PF00126">
    <property type="entry name" value="HTH_1"/>
    <property type="match status" value="1"/>
</dbReference>
<evidence type="ECO:0000259" key="5">
    <source>
        <dbReference type="PROSITE" id="PS50931"/>
    </source>
</evidence>
<reference evidence="6 7" key="1">
    <citation type="submission" date="2020-08" db="EMBL/GenBank/DDBJ databases">
        <title>Genomic Encyclopedia of Type Strains, Phase IV (KMG-IV): sequencing the most valuable type-strain genomes for metagenomic binning, comparative biology and taxonomic classification.</title>
        <authorList>
            <person name="Goeker M."/>
        </authorList>
    </citation>
    <scope>NUCLEOTIDE SEQUENCE [LARGE SCALE GENOMIC DNA]</scope>
    <source>
        <strain evidence="6 7">DSM 103570</strain>
    </source>
</reference>
<dbReference type="InterPro" id="IPR036388">
    <property type="entry name" value="WH-like_DNA-bd_sf"/>
</dbReference>
<keyword evidence="3 6" id="KW-0238">DNA-binding</keyword>
<dbReference type="InterPro" id="IPR005119">
    <property type="entry name" value="LysR_subst-bd"/>
</dbReference>
<organism evidence="6 7">
    <name type="scientific">Aurantimonas endophytica</name>
    <dbReference type="NCBI Taxonomy" id="1522175"/>
    <lineage>
        <taxon>Bacteria</taxon>
        <taxon>Pseudomonadati</taxon>
        <taxon>Pseudomonadota</taxon>
        <taxon>Alphaproteobacteria</taxon>
        <taxon>Hyphomicrobiales</taxon>
        <taxon>Aurantimonadaceae</taxon>
        <taxon>Aurantimonas</taxon>
    </lineage>
</organism>
<dbReference type="Pfam" id="PF03466">
    <property type="entry name" value="LysR_substrate"/>
    <property type="match status" value="1"/>
</dbReference>
<dbReference type="PRINTS" id="PR00039">
    <property type="entry name" value="HTHLYSR"/>
</dbReference>
<feature type="domain" description="HTH lysR-type" evidence="5">
    <location>
        <begin position="4"/>
        <end position="61"/>
    </location>
</feature>
<dbReference type="SUPFAM" id="SSF46785">
    <property type="entry name" value="Winged helix' DNA-binding domain"/>
    <property type="match status" value="1"/>
</dbReference>
<comment type="similarity">
    <text evidence="1">Belongs to the LysR transcriptional regulatory family.</text>
</comment>